<gene>
    <name evidence="1" type="ORF">YYG_02577</name>
</gene>
<dbReference type="EMBL" id="KI965399">
    <property type="protein sequence ID" value="EUD71878.1"/>
    <property type="molecule type" value="Genomic_DNA"/>
</dbReference>
<dbReference type="AlphaFoldDB" id="W7AKR5"/>
<dbReference type="Proteomes" id="UP000030659">
    <property type="component" value="Unassembled WGS sequence"/>
</dbReference>
<accession>W7AKR5</accession>
<dbReference type="eggNOG" id="ENOG502QXZK">
    <property type="taxonomic scope" value="Eukaryota"/>
</dbReference>
<evidence type="ECO:0000313" key="1">
    <source>
        <dbReference type="EMBL" id="EUD71878.1"/>
    </source>
</evidence>
<proteinExistence type="predicted"/>
<organism evidence="1 2">
    <name type="scientific">Plasmodium vinckei petteri</name>
    <dbReference type="NCBI Taxonomy" id="138298"/>
    <lineage>
        <taxon>Eukaryota</taxon>
        <taxon>Sar</taxon>
        <taxon>Alveolata</taxon>
        <taxon>Apicomplexa</taxon>
        <taxon>Aconoidasida</taxon>
        <taxon>Haemosporida</taxon>
        <taxon>Plasmodiidae</taxon>
        <taxon>Plasmodium</taxon>
        <taxon>Plasmodium (Vinckeia)</taxon>
    </lineage>
</organism>
<evidence type="ECO:0000313" key="2">
    <source>
        <dbReference type="Proteomes" id="UP000030659"/>
    </source>
</evidence>
<protein>
    <submittedName>
        <fullName evidence="1">Uncharacterized protein</fullName>
    </submittedName>
</protein>
<sequence length="93" mass="10901">MKYVIKEINDYDESRQNILCFMAFPSLHYFCGTFMRDSMISAAEVVQNNYYPIKESLINIYDQYFSESNHHSNTRITGNVPIFMVKASDTKPK</sequence>
<name>W7AKR5_PLAVN</name>
<reference evidence="1 2" key="1">
    <citation type="submission" date="2013-02" db="EMBL/GenBank/DDBJ databases">
        <title>The Genome Sequence of Plasmodium vinckei petteri CR.</title>
        <authorList>
            <consortium name="The Broad Institute Genome Sequencing Platform"/>
            <consortium name="The Broad Institute Genome Sequencing Center for Infectious Disease"/>
            <person name="Neafsey D."/>
            <person name="Cheeseman I."/>
            <person name="Volkman S."/>
            <person name="Adams J."/>
            <person name="Walker B."/>
            <person name="Young S.K."/>
            <person name="Zeng Q."/>
            <person name="Gargeya S."/>
            <person name="Fitzgerald M."/>
            <person name="Haas B."/>
            <person name="Abouelleil A."/>
            <person name="Alvarado L."/>
            <person name="Arachchi H.M."/>
            <person name="Berlin A.M."/>
            <person name="Chapman S.B."/>
            <person name="Dewar J."/>
            <person name="Goldberg J."/>
            <person name="Griggs A."/>
            <person name="Gujja S."/>
            <person name="Hansen M."/>
            <person name="Howarth C."/>
            <person name="Imamovic A."/>
            <person name="Larimer J."/>
            <person name="McCowan C."/>
            <person name="Murphy C."/>
            <person name="Neiman D."/>
            <person name="Pearson M."/>
            <person name="Priest M."/>
            <person name="Roberts A."/>
            <person name="Saif S."/>
            <person name="Shea T."/>
            <person name="Sisk P."/>
            <person name="Sykes S."/>
            <person name="Wortman J."/>
            <person name="Nusbaum C."/>
            <person name="Birren B."/>
        </authorList>
    </citation>
    <scope>NUCLEOTIDE SEQUENCE [LARGE SCALE GENOMIC DNA]</scope>
    <source>
        <strain evidence="1 2">CR</strain>
    </source>
</reference>